<keyword evidence="2" id="KW-1185">Reference proteome</keyword>
<gene>
    <name evidence="1" type="ORF">RRG08_062752</name>
</gene>
<organism evidence="1 2">
    <name type="scientific">Elysia crispata</name>
    <name type="common">lettuce slug</name>
    <dbReference type="NCBI Taxonomy" id="231223"/>
    <lineage>
        <taxon>Eukaryota</taxon>
        <taxon>Metazoa</taxon>
        <taxon>Spiralia</taxon>
        <taxon>Lophotrochozoa</taxon>
        <taxon>Mollusca</taxon>
        <taxon>Gastropoda</taxon>
        <taxon>Heterobranchia</taxon>
        <taxon>Euthyneura</taxon>
        <taxon>Panpulmonata</taxon>
        <taxon>Sacoglossa</taxon>
        <taxon>Placobranchoidea</taxon>
        <taxon>Plakobranchidae</taxon>
        <taxon>Elysia</taxon>
    </lineage>
</organism>
<name>A0AAE0YLI2_9GAST</name>
<dbReference type="AlphaFoldDB" id="A0AAE0YLI2"/>
<evidence type="ECO:0000313" key="1">
    <source>
        <dbReference type="EMBL" id="KAK3750438.1"/>
    </source>
</evidence>
<dbReference type="Proteomes" id="UP001283361">
    <property type="component" value="Unassembled WGS sequence"/>
</dbReference>
<comment type="caution">
    <text evidence="1">The sequence shown here is derived from an EMBL/GenBank/DDBJ whole genome shotgun (WGS) entry which is preliminary data.</text>
</comment>
<sequence length="165" mass="18754">MAATDHFATEHKMDLVTGISLNLTCCDQSLRLEAVDPFSAYKEDTQYITGCLRDVKALIDYSMAGTRLAFVLNRRIHLVPCMRPRHSPLTSFRGYRLKRDRRSHALHGHGLRSKINAFHHFQKHEHIHSLEHTLLTTLYSFTAAIGSGTKLWTSPIVPTTVPTYP</sequence>
<reference evidence="1" key="1">
    <citation type="journal article" date="2023" name="G3 (Bethesda)">
        <title>A reference genome for the long-term kleptoplast-retaining sea slug Elysia crispata morphotype clarki.</title>
        <authorList>
            <person name="Eastman K.E."/>
            <person name="Pendleton A.L."/>
            <person name="Shaikh M.A."/>
            <person name="Suttiyut T."/>
            <person name="Ogas R."/>
            <person name="Tomko P."/>
            <person name="Gavelis G."/>
            <person name="Widhalm J.R."/>
            <person name="Wisecaver J.H."/>
        </authorList>
    </citation>
    <scope>NUCLEOTIDE SEQUENCE</scope>
    <source>
        <strain evidence="1">ECLA1</strain>
    </source>
</reference>
<evidence type="ECO:0000313" key="2">
    <source>
        <dbReference type="Proteomes" id="UP001283361"/>
    </source>
</evidence>
<accession>A0AAE0YLI2</accession>
<proteinExistence type="predicted"/>
<protein>
    <submittedName>
        <fullName evidence="1">Uncharacterized protein</fullName>
    </submittedName>
</protein>
<dbReference type="EMBL" id="JAWDGP010005880">
    <property type="protein sequence ID" value="KAK3750438.1"/>
    <property type="molecule type" value="Genomic_DNA"/>
</dbReference>